<organism evidence="1 2">
    <name type="scientific">Rhizopus delemar (strain RA 99-880 / ATCC MYA-4621 / FGSC 9543 / NRRL 43880)</name>
    <name type="common">Mucormycosis agent</name>
    <name type="synonym">Rhizopus arrhizus var. delemar</name>
    <dbReference type="NCBI Taxonomy" id="246409"/>
    <lineage>
        <taxon>Eukaryota</taxon>
        <taxon>Fungi</taxon>
        <taxon>Fungi incertae sedis</taxon>
        <taxon>Mucoromycota</taxon>
        <taxon>Mucoromycotina</taxon>
        <taxon>Mucoromycetes</taxon>
        <taxon>Mucorales</taxon>
        <taxon>Mucorineae</taxon>
        <taxon>Rhizopodaceae</taxon>
        <taxon>Rhizopus</taxon>
    </lineage>
</organism>
<dbReference type="GeneID" id="93611433"/>
<gene>
    <name evidence="1" type="ORF">RO3G_04462</name>
</gene>
<reference evidence="1 2" key="1">
    <citation type="journal article" date="2009" name="PLoS Genet.">
        <title>Genomic analysis of the basal lineage fungus Rhizopus oryzae reveals a whole-genome duplication.</title>
        <authorList>
            <person name="Ma L.-J."/>
            <person name="Ibrahim A.S."/>
            <person name="Skory C."/>
            <person name="Grabherr M.G."/>
            <person name="Burger G."/>
            <person name="Butler M."/>
            <person name="Elias M."/>
            <person name="Idnurm A."/>
            <person name="Lang B.F."/>
            <person name="Sone T."/>
            <person name="Abe A."/>
            <person name="Calvo S.E."/>
            <person name="Corrochano L.M."/>
            <person name="Engels R."/>
            <person name="Fu J."/>
            <person name="Hansberg W."/>
            <person name="Kim J.-M."/>
            <person name="Kodira C.D."/>
            <person name="Koehrsen M.J."/>
            <person name="Liu B."/>
            <person name="Miranda-Saavedra D."/>
            <person name="O'Leary S."/>
            <person name="Ortiz-Castellanos L."/>
            <person name="Poulter R."/>
            <person name="Rodriguez-Romero J."/>
            <person name="Ruiz-Herrera J."/>
            <person name="Shen Y.-Q."/>
            <person name="Zeng Q."/>
            <person name="Galagan J."/>
            <person name="Birren B.W."/>
            <person name="Cuomo C.A."/>
            <person name="Wickes B.L."/>
        </authorList>
    </citation>
    <scope>NUCLEOTIDE SEQUENCE [LARGE SCALE GENOMIC DNA]</scope>
    <source>
        <strain evidence="2">RA 99-880 / ATCC MYA-4621 / FGSC 9543 / NRRL 43880</strain>
    </source>
</reference>
<accession>I1BU77</accession>
<name>I1BU77_RHIO9</name>
<dbReference type="EMBL" id="CH476734">
    <property type="protein sequence ID" value="EIE79757.1"/>
    <property type="molecule type" value="Genomic_DNA"/>
</dbReference>
<evidence type="ECO:0000313" key="1">
    <source>
        <dbReference type="EMBL" id="EIE79757.1"/>
    </source>
</evidence>
<dbReference type="AlphaFoldDB" id="I1BU77"/>
<dbReference type="Proteomes" id="UP000009138">
    <property type="component" value="Unassembled WGS sequence"/>
</dbReference>
<protein>
    <submittedName>
        <fullName evidence="1">Uncharacterized protein</fullName>
    </submittedName>
</protein>
<proteinExistence type="predicted"/>
<dbReference type="VEuPathDB" id="FungiDB:RO3G_04462"/>
<dbReference type="InParanoid" id="I1BU77"/>
<evidence type="ECO:0000313" key="2">
    <source>
        <dbReference type="Proteomes" id="UP000009138"/>
    </source>
</evidence>
<sequence>MPLNGVGWDLILYLYADPGKAVTRFNSDISATRILCHTPSKAMHHLLVKCPVQLFI</sequence>
<keyword evidence="2" id="KW-1185">Reference proteome</keyword>
<dbReference type="RefSeq" id="XP_067515153.1">
    <property type="nucleotide sequence ID" value="XM_067659052.1"/>
</dbReference>